<evidence type="ECO:0000259" key="7">
    <source>
        <dbReference type="Pfam" id="PF12823"/>
    </source>
</evidence>
<dbReference type="Proteomes" id="UP000184518">
    <property type="component" value="Unassembled WGS sequence"/>
</dbReference>
<protein>
    <submittedName>
        <fullName evidence="8">Integral membrane protein</fullName>
    </submittedName>
</protein>
<accession>A0A1M5HZY9</accession>
<proteinExistence type="predicted"/>
<dbReference type="GO" id="GO:0005886">
    <property type="term" value="C:plasma membrane"/>
    <property type="evidence" value="ECO:0007669"/>
    <property type="project" value="UniProtKB-SubCell"/>
</dbReference>
<keyword evidence="3 6" id="KW-0812">Transmembrane</keyword>
<organism evidence="8 9">
    <name type="scientific">Chryseobacterium arachidis</name>
    <dbReference type="NCBI Taxonomy" id="1416778"/>
    <lineage>
        <taxon>Bacteria</taxon>
        <taxon>Pseudomonadati</taxon>
        <taxon>Bacteroidota</taxon>
        <taxon>Flavobacteriia</taxon>
        <taxon>Flavobacteriales</taxon>
        <taxon>Weeksellaceae</taxon>
        <taxon>Chryseobacterium group</taxon>
        <taxon>Chryseobacterium</taxon>
    </lineage>
</organism>
<evidence type="ECO:0000256" key="4">
    <source>
        <dbReference type="ARBA" id="ARBA00022989"/>
    </source>
</evidence>
<feature type="transmembrane region" description="Helical" evidence="6">
    <location>
        <begin position="38"/>
        <end position="56"/>
    </location>
</feature>
<dbReference type="NCBIfam" id="TIGR03954">
    <property type="entry name" value="integ_memb_HG"/>
    <property type="match status" value="1"/>
</dbReference>
<sequence length="93" mass="11062">MINIYRKTAVVEGISYLVLLFLAMPFKYFFDIPEPVKYFGWIHGVLFLVYMVILIITSFKYRWSIIRIAIYLVGSVLPFVPFILDRNLKKEYS</sequence>
<feature type="domain" description="DUF3817" evidence="7">
    <location>
        <begin position="3"/>
        <end position="90"/>
    </location>
</feature>
<feature type="transmembrane region" description="Helical" evidence="6">
    <location>
        <begin position="68"/>
        <end position="84"/>
    </location>
</feature>
<keyword evidence="5 6" id="KW-0472">Membrane</keyword>
<name>A0A1M5HZY9_9FLAO</name>
<evidence type="ECO:0000313" key="8">
    <source>
        <dbReference type="EMBL" id="SHG21604.1"/>
    </source>
</evidence>
<evidence type="ECO:0000256" key="3">
    <source>
        <dbReference type="ARBA" id="ARBA00022692"/>
    </source>
</evidence>
<evidence type="ECO:0000256" key="1">
    <source>
        <dbReference type="ARBA" id="ARBA00004651"/>
    </source>
</evidence>
<evidence type="ECO:0000256" key="6">
    <source>
        <dbReference type="SAM" id="Phobius"/>
    </source>
</evidence>
<keyword evidence="2" id="KW-1003">Cell membrane</keyword>
<dbReference type="PANTHER" id="PTHR40077">
    <property type="entry name" value="MEMBRANE PROTEIN-RELATED"/>
    <property type="match status" value="1"/>
</dbReference>
<keyword evidence="4 6" id="KW-1133">Transmembrane helix</keyword>
<comment type="subcellular location">
    <subcellularLocation>
        <location evidence="1">Cell membrane</location>
        <topology evidence="1">Multi-pass membrane protein</topology>
    </subcellularLocation>
</comment>
<feature type="transmembrane region" description="Helical" evidence="6">
    <location>
        <begin position="9"/>
        <end position="26"/>
    </location>
</feature>
<dbReference type="OrthoDB" id="1121311at2"/>
<evidence type="ECO:0000256" key="2">
    <source>
        <dbReference type="ARBA" id="ARBA00022475"/>
    </source>
</evidence>
<dbReference type="Pfam" id="PF12823">
    <property type="entry name" value="DUF3817"/>
    <property type="match status" value="1"/>
</dbReference>
<dbReference type="STRING" id="1416778.SAMN05443633_111136"/>
<gene>
    <name evidence="8" type="ORF">SAMN05443633_111136</name>
</gene>
<dbReference type="RefSeq" id="WP_072961257.1">
    <property type="nucleotide sequence ID" value="NZ_FQUT01000011.1"/>
</dbReference>
<reference evidence="9" key="1">
    <citation type="submission" date="2016-11" db="EMBL/GenBank/DDBJ databases">
        <authorList>
            <person name="Varghese N."/>
            <person name="Submissions S."/>
        </authorList>
    </citation>
    <scope>NUCLEOTIDE SEQUENCE [LARGE SCALE GENOMIC DNA]</scope>
    <source>
        <strain evidence="9">DSM 27619</strain>
    </source>
</reference>
<dbReference type="PANTHER" id="PTHR40077:SF1">
    <property type="entry name" value="MEMBRANE PROTEIN"/>
    <property type="match status" value="1"/>
</dbReference>
<keyword evidence="9" id="KW-1185">Reference proteome</keyword>
<evidence type="ECO:0000256" key="5">
    <source>
        <dbReference type="ARBA" id="ARBA00023136"/>
    </source>
</evidence>
<dbReference type="InterPro" id="IPR023845">
    <property type="entry name" value="DUF3817_TM"/>
</dbReference>
<evidence type="ECO:0000313" key="9">
    <source>
        <dbReference type="Proteomes" id="UP000184518"/>
    </source>
</evidence>
<dbReference type="AlphaFoldDB" id="A0A1M5HZY9"/>
<dbReference type="EMBL" id="FQUT01000011">
    <property type="protein sequence ID" value="SHG21604.1"/>
    <property type="molecule type" value="Genomic_DNA"/>
</dbReference>